<feature type="domain" description="HNH nuclease" evidence="1">
    <location>
        <begin position="58"/>
        <end position="109"/>
    </location>
</feature>
<keyword evidence="3" id="KW-1185">Reference proteome</keyword>
<keyword evidence="2" id="KW-0378">Hydrolase</keyword>
<evidence type="ECO:0000313" key="3">
    <source>
        <dbReference type="Proteomes" id="UP001203423"/>
    </source>
</evidence>
<evidence type="ECO:0000313" key="2">
    <source>
        <dbReference type="EMBL" id="MCL1127673.1"/>
    </source>
</evidence>
<dbReference type="GO" id="GO:0004519">
    <property type="term" value="F:endonuclease activity"/>
    <property type="evidence" value="ECO:0007669"/>
    <property type="project" value="UniProtKB-KW"/>
</dbReference>
<evidence type="ECO:0000259" key="1">
    <source>
        <dbReference type="SMART" id="SM00507"/>
    </source>
</evidence>
<sequence>MNLPKYAQEELNKGNSVDRFFCVNCNLGRYFGGSDDEYKCLKCGSSEKLEVSRSLNSKEKDQIRESSGGKCANPGCSAWRTHIHHIDEWAIFHSDDPEILIPVCPSCHDQIHHGVIPISRETLIQWKNIIRKRSIRNLHIYVEPGENLKFCAGGLWLASPPNKMGLHLFEFAPNVKVKFNIQGNKISLVDISICDINGNLAVEVLSNYIEVIDPDLICEKRNGHVKIFTNDVEKYLPLALVAKMKEKENGFANETITVLEIEVLRPGEVVLKGCWYDDGQAVLMTEGGLTFVPQMSSLVSDNPECTLTYTGDVPFFSRKPHEIKIKKRTE</sequence>
<comment type="caution">
    <text evidence="2">The sequence shown here is derived from an EMBL/GenBank/DDBJ whole genome shotgun (WGS) entry which is preliminary data.</text>
</comment>
<dbReference type="EMBL" id="JAKIKS010000191">
    <property type="protein sequence ID" value="MCL1127673.1"/>
    <property type="molecule type" value="Genomic_DNA"/>
</dbReference>
<dbReference type="InterPro" id="IPR003615">
    <property type="entry name" value="HNH_nuc"/>
</dbReference>
<dbReference type="Proteomes" id="UP001203423">
    <property type="component" value="Unassembled WGS sequence"/>
</dbReference>
<dbReference type="RefSeq" id="WP_248943110.1">
    <property type="nucleotide sequence ID" value="NZ_JAKIKS010000191.1"/>
</dbReference>
<keyword evidence="2" id="KW-0255">Endonuclease</keyword>
<protein>
    <submittedName>
        <fullName evidence="2">HNH endonuclease</fullName>
    </submittedName>
</protein>
<proteinExistence type="predicted"/>
<organism evidence="2 3">
    <name type="scientific">Shewanella surugensis</name>
    <dbReference type="NCBI Taxonomy" id="212020"/>
    <lineage>
        <taxon>Bacteria</taxon>
        <taxon>Pseudomonadati</taxon>
        <taxon>Pseudomonadota</taxon>
        <taxon>Gammaproteobacteria</taxon>
        <taxon>Alteromonadales</taxon>
        <taxon>Shewanellaceae</taxon>
        <taxon>Shewanella</taxon>
    </lineage>
</organism>
<dbReference type="SMART" id="SM00507">
    <property type="entry name" value="HNHc"/>
    <property type="match status" value="1"/>
</dbReference>
<reference evidence="2 3" key="1">
    <citation type="submission" date="2022-01" db="EMBL/GenBank/DDBJ databases">
        <title>Whole genome-based taxonomy of the Shewanellaceae.</title>
        <authorList>
            <person name="Martin-Rodriguez A.J."/>
        </authorList>
    </citation>
    <scope>NUCLEOTIDE SEQUENCE [LARGE SCALE GENOMIC DNA]</scope>
    <source>
        <strain evidence="2 3">DSM 17177</strain>
    </source>
</reference>
<dbReference type="CDD" id="cd00085">
    <property type="entry name" value="HNHc"/>
    <property type="match status" value="1"/>
</dbReference>
<dbReference type="InterPro" id="IPR002711">
    <property type="entry name" value="HNH"/>
</dbReference>
<dbReference type="Pfam" id="PF01844">
    <property type="entry name" value="HNH"/>
    <property type="match status" value="1"/>
</dbReference>
<accession>A0ABT0LJ06</accession>
<keyword evidence="2" id="KW-0540">Nuclease</keyword>
<gene>
    <name evidence="2" type="ORF">L2764_25170</name>
</gene>
<name>A0ABT0LJ06_9GAMM</name>